<reference evidence="3 4" key="1">
    <citation type="submission" date="2015-12" db="EMBL/GenBank/DDBJ databases">
        <title>Draft genome sequence of Streptomyces silvensis ATCC 53525, a producer of novel hormone antagonists.</title>
        <authorList>
            <person name="Johnston C.W."/>
            <person name="Li Y."/>
            <person name="Magarvey N.A."/>
        </authorList>
    </citation>
    <scope>NUCLEOTIDE SEQUENCE [LARGE SCALE GENOMIC DNA]</scope>
    <source>
        <strain evidence="3 4">ATCC 53525</strain>
    </source>
</reference>
<accession>A0A0W7X688</accession>
<gene>
    <name evidence="3" type="ORF">AT728_18945</name>
</gene>
<dbReference type="Proteomes" id="UP000054804">
    <property type="component" value="Unassembled WGS sequence"/>
</dbReference>
<dbReference type="Pfam" id="PF24623">
    <property type="entry name" value="Phage_zn_bind_8"/>
    <property type="match status" value="1"/>
</dbReference>
<proteinExistence type="predicted"/>
<dbReference type="InterPro" id="IPR056911">
    <property type="entry name" value="Phage_Znf_bind_put"/>
</dbReference>
<keyword evidence="4" id="KW-1185">Reference proteome</keyword>
<protein>
    <recommendedName>
        <fullName evidence="2">DNA-binding phage zinc finger domain-containing protein</fullName>
    </recommendedName>
</protein>
<sequence>MIDSEAAELLTRAAAFDNRTIGEADATAWAAALHDLPCDNDTLQAVARFYSAPAAPGETGRRWIEPHHVRTHRAAIRNERLGTTIPAYKPPTEPETGRDFTTRRRAQLTAIADGRETPLPVQALTGGPHPSVARALAGVGDMPADHQPYMPADFRESIGMAATPPELHIPCPKDGCHALARQPCKTPRGHRRATPHQARTDAARGTDRSAS</sequence>
<feature type="region of interest" description="Disordered" evidence="1">
    <location>
        <begin position="175"/>
        <end position="211"/>
    </location>
</feature>
<organism evidence="3 4">
    <name type="scientific">Streptomyces silvensis</name>
    <dbReference type="NCBI Taxonomy" id="1765722"/>
    <lineage>
        <taxon>Bacteria</taxon>
        <taxon>Bacillati</taxon>
        <taxon>Actinomycetota</taxon>
        <taxon>Actinomycetes</taxon>
        <taxon>Kitasatosporales</taxon>
        <taxon>Streptomycetaceae</taxon>
        <taxon>Streptomyces</taxon>
    </lineage>
</organism>
<comment type="caution">
    <text evidence="3">The sequence shown here is derived from an EMBL/GenBank/DDBJ whole genome shotgun (WGS) entry which is preliminary data.</text>
</comment>
<dbReference type="OrthoDB" id="4764618at2"/>
<evidence type="ECO:0000256" key="1">
    <source>
        <dbReference type="SAM" id="MobiDB-lite"/>
    </source>
</evidence>
<dbReference type="STRING" id="1765722.AT728_18945"/>
<dbReference type="AlphaFoldDB" id="A0A0W7X688"/>
<evidence type="ECO:0000313" key="3">
    <source>
        <dbReference type="EMBL" id="KUF18428.1"/>
    </source>
</evidence>
<name>A0A0W7X688_9ACTN</name>
<dbReference type="EMBL" id="LOCL01000030">
    <property type="protein sequence ID" value="KUF18428.1"/>
    <property type="molecule type" value="Genomic_DNA"/>
</dbReference>
<feature type="domain" description="DNA-binding phage zinc finger" evidence="2">
    <location>
        <begin position="162"/>
        <end position="207"/>
    </location>
</feature>
<feature type="compositionally biased region" description="Basic and acidic residues" evidence="1">
    <location>
        <begin position="198"/>
        <end position="211"/>
    </location>
</feature>
<evidence type="ECO:0000313" key="4">
    <source>
        <dbReference type="Proteomes" id="UP000054804"/>
    </source>
</evidence>
<dbReference type="RefSeq" id="WP_058847337.1">
    <property type="nucleotide sequence ID" value="NZ_LOCL01000030.1"/>
</dbReference>
<evidence type="ECO:0000259" key="2">
    <source>
        <dbReference type="Pfam" id="PF24623"/>
    </source>
</evidence>